<dbReference type="Proteomes" id="UP000199417">
    <property type="component" value="Unassembled WGS sequence"/>
</dbReference>
<dbReference type="EMBL" id="FNAB01000015">
    <property type="protein sequence ID" value="SDE34828.1"/>
    <property type="molecule type" value="Genomic_DNA"/>
</dbReference>
<dbReference type="InterPro" id="IPR036291">
    <property type="entry name" value="NAD(P)-bd_dom_sf"/>
</dbReference>
<evidence type="ECO:0000256" key="2">
    <source>
        <dbReference type="ARBA" id="ARBA00023002"/>
    </source>
</evidence>
<dbReference type="NCBIfam" id="NF004521">
    <property type="entry name" value="PRK05866.1"/>
    <property type="match status" value="1"/>
</dbReference>
<dbReference type="PANTHER" id="PTHR44196:SF1">
    <property type="entry name" value="DEHYDROGENASE_REDUCTASE SDR FAMILY MEMBER 7B"/>
    <property type="match status" value="1"/>
</dbReference>
<dbReference type="PRINTS" id="PR00080">
    <property type="entry name" value="SDRFAMILY"/>
</dbReference>
<gene>
    <name evidence="5" type="ORF">SAMN05444580_11533</name>
</gene>
<dbReference type="Pfam" id="PF00106">
    <property type="entry name" value="adh_short"/>
    <property type="match status" value="1"/>
</dbReference>
<dbReference type="GO" id="GO:0016020">
    <property type="term" value="C:membrane"/>
    <property type="evidence" value="ECO:0007669"/>
    <property type="project" value="TreeGrafter"/>
</dbReference>
<dbReference type="AlphaFoldDB" id="A0A1G7C685"/>
<evidence type="ECO:0000256" key="3">
    <source>
        <dbReference type="RuleBase" id="RU000363"/>
    </source>
</evidence>
<comment type="similarity">
    <text evidence="1 3">Belongs to the short-chain dehydrogenases/reductases (SDR) family.</text>
</comment>
<protein>
    <submittedName>
        <fullName evidence="5">Short-chain dehydrogenase</fullName>
    </submittedName>
</protein>
<evidence type="ECO:0000256" key="1">
    <source>
        <dbReference type="ARBA" id="ARBA00006484"/>
    </source>
</evidence>
<accession>A0A1G7C685</accession>
<evidence type="ECO:0000313" key="6">
    <source>
        <dbReference type="Proteomes" id="UP000199417"/>
    </source>
</evidence>
<evidence type="ECO:0000313" key="5">
    <source>
        <dbReference type="EMBL" id="SDE34828.1"/>
    </source>
</evidence>
<dbReference type="InterPro" id="IPR002347">
    <property type="entry name" value="SDR_fam"/>
</dbReference>
<dbReference type="Gene3D" id="3.40.50.720">
    <property type="entry name" value="NAD(P)-binding Rossmann-like Domain"/>
    <property type="match status" value="1"/>
</dbReference>
<reference evidence="5 6" key="1">
    <citation type="submission" date="2016-10" db="EMBL/GenBank/DDBJ databases">
        <authorList>
            <person name="de Groot N.N."/>
        </authorList>
    </citation>
    <scope>NUCLEOTIDE SEQUENCE [LARGE SCALE GENOMIC DNA]</scope>
    <source>
        <strain evidence="5 6">JCM 11308</strain>
    </source>
</reference>
<dbReference type="SMART" id="SM00822">
    <property type="entry name" value="PKS_KR"/>
    <property type="match status" value="1"/>
</dbReference>
<keyword evidence="6" id="KW-1185">Reference proteome</keyword>
<organism evidence="5 6">
    <name type="scientific">Rhodococcus tukisamuensis</name>
    <dbReference type="NCBI Taxonomy" id="168276"/>
    <lineage>
        <taxon>Bacteria</taxon>
        <taxon>Bacillati</taxon>
        <taxon>Actinomycetota</taxon>
        <taxon>Actinomycetes</taxon>
        <taxon>Mycobacteriales</taxon>
        <taxon>Nocardiaceae</taxon>
        <taxon>Rhodococcus</taxon>
    </lineage>
</organism>
<feature type="domain" description="Ketoreductase" evidence="4">
    <location>
        <begin position="35"/>
        <end position="222"/>
    </location>
</feature>
<dbReference type="PANTHER" id="PTHR44196">
    <property type="entry name" value="DEHYDROGENASE/REDUCTASE SDR FAMILY MEMBER 7B"/>
    <property type="match status" value="1"/>
</dbReference>
<proteinExistence type="inferred from homology"/>
<dbReference type="InterPro" id="IPR057326">
    <property type="entry name" value="KR_dom"/>
</dbReference>
<dbReference type="STRING" id="168276.SAMN05444580_11533"/>
<dbReference type="GO" id="GO:0016491">
    <property type="term" value="F:oxidoreductase activity"/>
    <property type="evidence" value="ECO:0007669"/>
    <property type="project" value="UniProtKB-KW"/>
</dbReference>
<dbReference type="PRINTS" id="PR00081">
    <property type="entry name" value="GDHRDH"/>
</dbReference>
<evidence type="ECO:0000259" key="4">
    <source>
        <dbReference type="SMART" id="SM00822"/>
    </source>
</evidence>
<keyword evidence="2" id="KW-0560">Oxidoreductase</keyword>
<dbReference type="SUPFAM" id="SSF51735">
    <property type="entry name" value="NAD(P)-binding Rossmann-fold domains"/>
    <property type="match status" value="1"/>
</dbReference>
<sequence>MIAQILARAALNPLPSVRGLAARVLPTREHPIAGRTVLLTGASSGVGEAAAHLLADRGARLVLVARGAEGLEAVRDEVRRSGGTAEALPCDLTDPDAVAELARTVAADIGPVDVLVNNAGRSIRRTVEDTTDRFHDYERTMALNYFGPVRLTLALLPSMLERGSGHVVNVATWGVPGRVMPKFAAYHASKSAISSFGRDLGAEVAGRGVSVSTVHFPLIRTPMIAPTKDYDAMPALTPQQAASWLADAIATRPVEVMPAYAELLRVLDTFSPSLTDTLVRRAGI</sequence>
<name>A0A1G7C685_9NOCA</name>